<dbReference type="AlphaFoldDB" id="A0A7Z7I3B3"/>
<protein>
    <submittedName>
        <fullName evidence="2">Uncharacterized protein</fullName>
    </submittedName>
</protein>
<accession>A0A7Z7I3B3</accession>
<feature type="compositionally biased region" description="Basic and acidic residues" evidence="1">
    <location>
        <begin position="42"/>
        <end position="67"/>
    </location>
</feature>
<proteinExistence type="predicted"/>
<feature type="region of interest" description="Disordered" evidence="1">
    <location>
        <begin position="35"/>
        <end position="76"/>
    </location>
</feature>
<dbReference type="Proteomes" id="UP000219522">
    <property type="component" value="Unassembled WGS sequence"/>
</dbReference>
<name>A0A7Z7I3B3_9BURK</name>
<keyword evidence="3" id="KW-1185">Reference proteome</keyword>
<sequence length="117" mass="13074">MKQRPRIYYTCAAPAARTRRARWKRSSKVLAARTAWGLGGGDGDHGGDDGYPREHHDDPNEHLEIERRRFRGGLPPTPVRYALAREHWYRLTGALVRPPMDSPVGTPSLGSAPPKHG</sequence>
<feature type="region of interest" description="Disordered" evidence="1">
    <location>
        <begin position="96"/>
        <end position="117"/>
    </location>
</feature>
<evidence type="ECO:0000313" key="3">
    <source>
        <dbReference type="Proteomes" id="UP000219522"/>
    </source>
</evidence>
<dbReference type="EMBL" id="OCSU01000001">
    <property type="protein sequence ID" value="SOE56139.1"/>
    <property type="molecule type" value="Genomic_DNA"/>
</dbReference>
<organism evidence="2 3">
    <name type="scientific">Caballeronia arationis</name>
    <dbReference type="NCBI Taxonomy" id="1777142"/>
    <lineage>
        <taxon>Bacteria</taxon>
        <taxon>Pseudomonadati</taxon>
        <taxon>Pseudomonadota</taxon>
        <taxon>Betaproteobacteria</taxon>
        <taxon>Burkholderiales</taxon>
        <taxon>Burkholderiaceae</taxon>
        <taxon>Caballeronia</taxon>
    </lineage>
</organism>
<comment type="caution">
    <text evidence="2">The sequence shown here is derived from an EMBL/GenBank/DDBJ whole genome shotgun (WGS) entry which is preliminary data.</text>
</comment>
<gene>
    <name evidence="2" type="ORF">SAMN05446927_1179</name>
</gene>
<evidence type="ECO:0000313" key="2">
    <source>
        <dbReference type="EMBL" id="SOE56139.1"/>
    </source>
</evidence>
<reference evidence="2 3" key="1">
    <citation type="submission" date="2017-09" db="EMBL/GenBank/DDBJ databases">
        <authorList>
            <person name="Varghese N."/>
            <person name="Submissions S."/>
        </authorList>
    </citation>
    <scope>NUCLEOTIDE SEQUENCE [LARGE SCALE GENOMIC DNA]</scope>
    <source>
        <strain evidence="2 3">OK806</strain>
    </source>
</reference>
<evidence type="ECO:0000256" key="1">
    <source>
        <dbReference type="SAM" id="MobiDB-lite"/>
    </source>
</evidence>
<dbReference type="RefSeq" id="WP_097189771.1">
    <property type="nucleotide sequence ID" value="NZ_FCOG02000222.1"/>
</dbReference>